<protein>
    <submittedName>
        <fullName evidence="2">Uncharacterized protein</fullName>
    </submittedName>
</protein>
<accession>A0A510KRU0</accession>
<keyword evidence="1" id="KW-1133">Transmembrane helix</keyword>
<feature type="transmembrane region" description="Helical" evidence="1">
    <location>
        <begin position="102"/>
        <end position="123"/>
    </location>
</feature>
<feature type="transmembrane region" description="Helical" evidence="1">
    <location>
        <begin position="78"/>
        <end position="96"/>
    </location>
</feature>
<name>A0A510KRU0_9FUSO</name>
<dbReference type="Proteomes" id="UP000321944">
    <property type="component" value="Chromosome"/>
</dbReference>
<dbReference type="EMBL" id="AP019841">
    <property type="protein sequence ID" value="BBM54460.1"/>
    <property type="molecule type" value="Genomic_DNA"/>
</dbReference>
<evidence type="ECO:0000313" key="2">
    <source>
        <dbReference type="EMBL" id="BBM54460.1"/>
    </source>
</evidence>
<sequence>MPKVIIESKISYNGGKDNFKLKINNEKIEEIKSEGKTEIDVDYGEQTLQISNNFLMKSPKKFINVESENQEYKITLNFKAWGIVLVLQIIMAILIISRHQVAIFIAILIFILEILILIFMGMIEIKEVKRKED</sequence>
<dbReference type="RefSeq" id="WP_147003277.1">
    <property type="nucleotide sequence ID" value="NZ_AP019841.1"/>
</dbReference>
<dbReference type="AlphaFoldDB" id="A0A510KRU0"/>
<dbReference type="OrthoDB" id="80533at2"/>
<evidence type="ECO:0000313" key="3">
    <source>
        <dbReference type="Proteomes" id="UP000321944"/>
    </source>
</evidence>
<proteinExistence type="predicted"/>
<organism evidence="2 3">
    <name type="scientific">Leptotrichia wadei</name>
    <dbReference type="NCBI Taxonomy" id="157687"/>
    <lineage>
        <taxon>Bacteria</taxon>
        <taxon>Fusobacteriati</taxon>
        <taxon>Fusobacteriota</taxon>
        <taxon>Fusobacteriia</taxon>
        <taxon>Fusobacteriales</taxon>
        <taxon>Leptotrichiaceae</taxon>
        <taxon>Leptotrichia</taxon>
    </lineage>
</organism>
<keyword evidence="1" id="KW-0812">Transmembrane</keyword>
<keyword evidence="1" id="KW-0472">Membrane</keyword>
<gene>
    <name evidence="2" type="ORF">JMUB3936_0744</name>
</gene>
<reference evidence="2 3" key="1">
    <citation type="submission" date="2019-07" db="EMBL/GenBank/DDBJ databases">
        <title>Complete Genome Sequence of Leptotrichia wadei Strain JMUB3936.</title>
        <authorList>
            <person name="Watanabe S."/>
            <person name="Cui L."/>
        </authorList>
    </citation>
    <scope>NUCLEOTIDE SEQUENCE [LARGE SCALE GENOMIC DNA]</scope>
    <source>
        <strain evidence="2 3">JMUB3936</strain>
    </source>
</reference>
<evidence type="ECO:0000256" key="1">
    <source>
        <dbReference type="SAM" id="Phobius"/>
    </source>
</evidence>